<dbReference type="Proteomes" id="UP000594873">
    <property type="component" value="Chromosome"/>
</dbReference>
<dbReference type="EMBL" id="CP065592">
    <property type="protein sequence ID" value="QPQ55589.1"/>
    <property type="molecule type" value="Genomic_DNA"/>
</dbReference>
<feature type="region of interest" description="Disordered" evidence="2">
    <location>
        <begin position="1"/>
        <end position="114"/>
    </location>
</feature>
<sequence>MATQPEIVDLTDEEDIDLDAEDQPEADEAEDTSEGEAGEGDEDDGEQAGDADASDEDVISFGGVDLRDEDEPEHISDLRRRYREQQRRLRELEEATAPKVEDIGPKPNLDDYWDKDDPQGAFERDLLAWNDRKTQASLRLEQEREQQQALQREYEADVGQLETQRASLKVRDFDAAYDRVTGSLTEAQQAILVQVANNKAALVYALGKNPDRLDKLKAITNLAKFAGEVARLDMETRVSRKPTTKPEGVVRGAGTMNGKGATDAKLARLEAEAEKTGNRTPLIQYRKTLRQQGRL</sequence>
<dbReference type="KEGG" id="sflv:IC614_03025"/>
<evidence type="ECO:0000256" key="1">
    <source>
        <dbReference type="SAM" id="Coils"/>
    </source>
</evidence>
<feature type="region of interest" description="Disordered" evidence="2">
    <location>
        <begin position="236"/>
        <end position="261"/>
    </location>
</feature>
<keyword evidence="1" id="KW-0175">Coiled coil</keyword>
<feature type="compositionally biased region" description="Acidic residues" evidence="2">
    <location>
        <begin position="9"/>
        <end position="58"/>
    </location>
</feature>
<evidence type="ECO:0000313" key="4">
    <source>
        <dbReference type="Proteomes" id="UP000594873"/>
    </source>
</evidence>
<gene>
    <name evidence="3" type="ORF">IC614_03025</name>
</gene>
<accession>A0A7T2GKL6</accession>
<name>A0A7T2GKL6_9SPHN</name>
<proteinExistence type="predicted"/>
<evidence type="ECO:0000256" key="2">
    <source>
        <dbReference type="SAM" id="MobiDB-lite"/>
    </source>
</evidence>
<organism evidence="3 4">
    <name type="scientific">Allosphingosinicella flava</name>
    <dbReference type="NCBI Taxonomy" id="2771430"/>
    <lineage>
        <taxon>Bacteria</taxon>
        <taxon>Pseudomonadati</taxon>
        <taxon>Pseudomonadota</taxon>
        <taxon>Alphaproteobacteria</taxon>
        <taxon>Sphingomonadales</taxon>
        <taxon>Sphingomonadaceae</taxon>
        <taxon>Allosphingosinicella</taxon>
    </lineage>
</organism>
<dbReference type="AlphaFoldDB" id="A0A7T2GKL6"/>
<dbReference type="RefSeq" id="WP_200972261.1">
    <property type="nucleotide sequence ID" value="NZ_CP065592.1"/>
</dbReference>
<protein>
    <recommendedName>
        <fullName evidence="5">Scaffolding protein</fullName>
    </recommendedName>
</protein>
<evidence type="ECO:0000313" key="3">
    <source>
        <dbReference type="EMBL" id="QPQ55589.1"/>
    </source>
</evidence>
<reference evidence="3 4" key="1">
    <citation type="submission" date="2020-11" db="EMBL/GenBank/DDBJ databases">
        <title>Genome seq and assembly of Sphingosinicella sp.</title>
        <authorList>
            <person name="Chhetri G."/>
        </authorList>
    </citation>
    <scope>NUCLEOTIDE SEQUENCE [LARGE SCALE GENOMIC DNA]</scope>
    <source>
        <strain evidence="3 4">UDD2</strain>
    </source>
</reference>
<feature type="compositionally biased region" description="Basic and acidic residues" evidence="2">
    <location>
        <begin position="73"/>
        <end position="93"/>
    </location>
</feature>
<keyword evidence="4" id="KW-1185">Reference proteome</keyword>
<feature type="coiled-coil region" evidence="1">
    <location>
        <begin position="133"/>
        <end position="171"/>
    </location>
</feature>
<evidence type="ECO:0008006" key="5">
    <source>
        <dbReference type="Google" id="ProtNLM"/>
    </source>
</evidence>